<keyword evidence="6" id="KW-0238">DNA-binding</keyword>
<dbReference type="PROSITE" id="PS51898">
    <property type="entry name" value="TYR_RECOMBINASE"/>
    <property type="match status" value="1"/>
</dbReference>
<reference evidence="10" key="1">
    <citation type="journal article" date="2021" name="Proc. Natl. Acad. Sci. U.S.A.">
        <title>A Catalog of Tens of Thousands of Viruses from Human Metagenomes Reveals Hidden Associations with Chronic Diseases.</title>
        <authorList>
            <person name="Tisza M.J."/>
            <person name="Buck C.B."/>
        </authorList>
    </citation>
    <scope>NUCLEOTIDE SEQUENCE</scope>
    <source>
        <strain evidence="10">Ct5TL29</strain>
    </source>
</reference>
<keyword evidence="8" id="KW-1160">Virus entry into host cell</keyword>
<dbReference type="Gene3D" id="1.10.443.10">
    <property type="entry name" value="Intergrase catalytic core"/>
    <property type="match status" value="1"/>
</dbReference>
<dbReference type="GO" id="GO:0075713">
    <property type="term" value="P:establishment of integrated proviral latency"/>
    <property type="evidence" value="ECO:0007669"/>
    <property type="project" value="UniProtKB-KW"/>
</dbReference>
<keyword evidence="5" id="KW-0229">DNA integration</keyword>
<dbReference type="InterPro" id="IPR013762">
    <property type="entry name" value="Integrase-like_cat_sf"/>
</dbReference>
<evidence type="ECO:0000256" key="4">
    <source>
        <dbReference type="ARBA" id="ARBA00022801"/>
    </source>
</evidence>
<protein>
    <recommendedName>
        <fullName evidence="2">Integrase</fullName>
    </recommendedName>
</protein>
<sequence length="386" mass="44953">MKYNKTKYPNIYTYETKKGKRYYVRRNFKLNGKKKEATASNLKTLAEARHALAEIENKIANNDYDQKKNITVNDYWQIYSENRIKTGRWKPDTVYIKDINFKRHFAPLFGKKRLKDVNRLEYENYINGLLDDYARMTVIQNNAIFEAMMNDAVVNGYLDRNPILKIFIGDSPIKPKDKRLSLEEFQSWDACAKKILRKYDYAMVRISYFGVRRSEIMGIKFSSLKLVNGRFQIHLDESRTYRRPNGSGMKTKQSERYVVVDEETTDLLKYAIKKSKKIAKEAGRILNKDDFLFLDNGSNIRKNIGKPIAYVRIANLFRNVSAVNGKHVTPHMMRHFFATQGQIAGVPVEHMAAALGHSTSYMTQKYTHIKDEVASEVTDSFLRAIK</sequence>
<evidence type="ECO:0000259" key="9">
    <source>
        <dbReference type="PROSITE" id="PS51898"/>
    </source>
</evidence>
<evidence type="ECO:0000256" key="1">
    <source>
        <dbReference type="ARBA" id="ARBA00008857"/>
    </source>
</evidence>
<dbReference type="GO" id="GO:0015074">
    <property type="term" value="P:DNA integration"/>
    <property type="evidence" value="ECO:0007669"/>
    <property type="project" value="UniProtKB-KW"/>
</dbReference>
<dbReference type="EMBL" id="BK015398">
    <property type="protein sequence ID" value="DAE04940.1"/>
    <property type="molecule type" value="Genomic_DNA"/>
</dbReference>
<name>A0A8S5PFE9_9CAUD</name>
<dbReference type="GO" id="GO:0003677">
    <property type="term" value="F:DNA binding"/>
    <property type="evidence" value="ECO:0007669"/>
    <property type="project" value="UniProtKB-KW"/>
</dbReference>
<evidence type="ECO:0000256" key="6">
    <source>
        <dbReference type="ARBA" id="ARBA00023125"/>
    </source>
</evidence>
<dbReference type="GO" id="GO:0044826">
    <property type="term" value="P:viral genome integration into host DNA"/>
    <property type="evidence" value="ECO:0007669"/>
    <property type="project" value="UniProtKB-KW"/>
</dbReference>
<dbReference type="InterPro" id="IPR010998">
    <property type="entry name" value="Integrase_recombinase_N"/>
</dbReference>
<evidence type="ECO:0000256" key="7">
    <source>
        <dbReference type="ARBA" id="ARBA00023172"/>
    </source>
</evidence>
<evidence type="ECO:0000313" key="10">
    <source>
        <dbReference type="EMBL" id="DAE04940.1"/>
    </source>
</evidence>
<dbReference type="SUPFAM" id="SSF56349">
    <property type="entry name" value="DNA breaking-rejoining enzymes"/>
    <property type="match status" value="1"/>
</dbReference>
<accession>A0A8S5PFE9</accession>
<dbReference type="GO" id="GO:0006310">
    <property type="term" value="P:DNA recombination"/>
    <property type="evidence" value="ECO:0007669"/>
    <property type="project" value="UniProtKB-KW"/>
</dbReference>
<dbReference type="InterPro" id="IPR002104">
    <property type="entry name" value="Integrase_catalytic"/>
</dbReference>
<comment type="similarity">
    <text evidence="1">Belongs to the 'phage' integrase family.</text>
</comment>
<evidence type="ECO:0000256" key="2">
    <source>
        <dbReference type="ARBA" id="ARBA00016082"/>
    </source>
</evidence>
<dbReference type="Pfam" id="PF14659">
    <property type="entry name" value="Phage_int_SAM_3"/>
    <property type="match status" value="1"/>
</dbReference>
<evidence type="ECO:0000256" key="3">
    <source>
        <dbReference type="ARBA" id="ARBA00022679"/>
    </source>
</evidence>
<dbReference type="GO" id="GO:0016740">
    <property type="term" value="F:transferase activity"/>
    <property type="evidence" value="ECO:0007669"/>
    <property type="project" value="UniProtKB-KW"/>
</dbReference>
<keyword evidence="4" id="KW-0378">Hydrolase</keyword>
<proteinExistence type="inferred from homology"/>
<feature type="domain" description="Tyr recombinase" evidence="9">
    <location>
        <begin position="175"/>
        <end position="379"/>
    </location>
</feature>
<dbReference type="InterPro" id="IPR004107">
    <property type="entry name" value="Integrase_SAM-like_N"/>
</dbReference>
<dbReference type="PANTHER" id="PTHR30349">
    <property type="entry name" value="PHAGE INTEGRASE-RELATED"/>
    <property type="match status" value="1"/>
</dbReference>
<evidence type="ECO:0000256" key="5">
    <source>
        <dbReference type="ARBA" id="ARBA00022908"/>
    </source>
</evidence>
<keyword evidence="3" id="KW-0808">Transferase</keyword>
<keyword evidence="7" id="KW-0233">DNA recombination</keyword>
<dbReference type="Gene3D" id="1.10.150.130">
    <property type="match status" value="1"/>
</dbReference>
<organism evidence="10">
    <name type="scientific">Siphoviridae sp. ct5TL29</name>
    <dbReference type="NCBI Taxonomy" id="2825336"/>
    <lineage>
        <taxon>Viruses</taxon>
        <taxon>Duplodnaviria</taxon>
        <taxon>Heunggongvirae</taxon>
        <taxon>Uroviricota</taxon>
        <taxon>Caudoviricetes</taxon>
    </lineage>
</organism>
<dbReference type="PANTHER" id="PTHR30349:SF64">
    <property type="entry name" value="PROPHAGE INTEGRASE INTD-RELATED"/>
    <property type="match status" value="1"/>
</dbReference>
<dbReference type="InterPro" id="IPR011010">
    <property type="entry name" value="DNA_brk_join_enz"/>
</dbReference>
<keyword evidence="8" id="KW-1179">Viral genome integration</keyword>
<dbReference type="InterPro" id="IPR050090">
    <property type="entry name" value="Tyrosine_recombinase_XerCD"/>
</dbReference>
<dbReference type="GO" id="GO:0016787">
    <property type="term" value="F:hydrolase activity"/>
    <property type="evidence" value="ECO:0007669"/>
    <property type="project" value="UniProtKB-KW"/>
</dbReference>
<dbReference type="CDD" id="cd00397">
    <property type="entry name" value="DNA_BRE_C"/>
    <property type="match status" value="1"/>
</dbReference>
<dbReference type="Pfam" id="PF00589">
    <property type="entry name" value="Phage_integrase"/>
    <property type="match status" value="1"/>
</dbReference>
<evidence type="ECO:0000256" key="8">
    <source>
        <dbReference type="ARBA" id="ARBA00023195"/>
    </source>
</evidence>